<dbReference type="PANTHER" id="PTHR10219">
    <property type="entry name" value="GLYCOLIPID TRANSFER PROTEIN-RELATED"/>
    <property type="match status" value="1"/>
</dbReference>
<evidence type="ECO:0000313" key="4">
    <source>
        <dbReference type="Proteomes" id="UP000663852"/>
    </source>
</evidence>
<organism evidence="3 4">
    <name type="scientific">Adineta ricciae</name>
    <name type="common">Rotifer</name>
    <dbReference type="NCBI Taxonomy" id="249248"/>
    <lineage>
        <taxon>Eukaryota</taxon>
        <taxon>Metazoa</taxon>
        <taxon>Spiralia</taxon>
        <taxon>Gnathifera</taxon>
        <taxon>Rotifera</taxon>
        <taxon>Eurotatoria</taxon>
        <taxon>Bdelloidea</taxon>
        <taxon>Adinetida</taxon>
        <taxon>Adinetidae</taxon>
        <taxon>Adineta</taxon>
    </lineage>
</organism>
<gene>
    <name evidence="3" type="ORF">EDS130_LOCUS9537</name>
</gene>
<sequence length="260" mass="30211">MCDKIAHIIMSKESRNSRSGSTLADSLAEKPRERRSADISESVNRTNSNGFDVHRVYETFTIALRQPENPKSPIGTQDYINGYRELLKFFDQLGRVFRFVKDDVVDKLNILQTFADKDQKNAIKHFETIQSAIDYETEQNLIKTNPERNFARTLLRLHRALLFIIQFLQALSERPTSENTTTIATSCYDATLYHHHGFLVRSSVRVGFRILPSRKQLDDVIFHGQKSDLLSQYDHFIQTIKQIYDVVEGYYAEKKYLQLP</sequence>
<dbReference type="GO" id="GO:1902387">
    <property type="term" value="F:ceramide 1-phosphate binding"/>
    <property type="evidence" value="ECO:0007669"/>
    <property type="project" value="TreeGrafter"/>
</dbReference>
<dbReference type="PANTHER" id="PTHR10219:SF43">
    <property type="entry name" value="GLYCOLIPID TRANSFER PROTEIN DOMAIN-CONTAINING PROTEIN"/>
    <property type="match status" value="1"/>
</dbReference>
<dbReference type="Proteomes" id="UP000663852">
    <property type="component" value="Unassembled WGS sequence"/>
</dbReference>
<dbReference type="Pfam" id="PF08718">
    <property type="entry name" value="GLTP"/>
    <property type="match status" value="1"/>
</dbReference>
<feature type="domain" description="Glycolipid transfer protein" evidence="2">
    <location>
        <begin position="75"/>
        <end position="217"/>
    </location>
</feature>
<dbReference type="GO" id="GO:0016020">
    <property type="term" value="C:membrane"/>
    <property type="evidence" value="ECO:0007669"/>
    <property type="project" value="TreeGrafter"/>
</dbReference>
<protein>
    <recommendedName>
        <fullName evidence="2">Glycolipid transfer protein domain-containing protein</fullName>
    </recommendedName>
</protein>
<name>A0A813ZBP3_ADIRI</name>
<evidence type="ECO:0000313" key="3">
    <source>
        <dbReference type="EMBL" id="CAF0896146.1"/>
    </source>
</evidence>
<dbReference type="Gene3D" id="1.10.3520.10">
    <property type="entry name" value="Glycolipid transfer protein"/>
    <property type="match status" value="1"/>
</dbReference>
<dbReference type="SUPFAM" id="SSF110004">
    <property type="entry name" value="Glycolipid transfer protein, GLTP"/>
    <property type="match status" value="1"/>
</dbReference>
<dbReference type="OrthoDB" id="116883at2759"/>
<feature type="compositionally biased region" description="Basic and acidic residues" evidence="1">
    <location>
        <begin position="27"/>
        <end position="38"/>
    </location>
</feature>
<dbReference type="GO" id="GO:0005829">
    <property type="term" value="C:cytosol"/>
    <property type="evidence" value="ECO:0007669"/>
    <property type="project" value="TreeGrafter"/>
</dbReference>
<accession>A0A813ZBP3</accession>
<dbReference type="AlphaFoldDB" id="A0A813ZBP3"/>
<dbReference type="EMBL" id="CAJNOJ010000032">
    <property type="protein sequence ID" value="CAF0896146.1"/>
    <property type="molecule type" value="Genomic_DNA"/>
</dbReference>
<dbReference type="InterPro" id="IPR036497">
    <property type="entry name" value="GLTP_sf"/>
</dbReference>
<evidence type="ECO:0000259" key="2">
    <source>
        <dbReference type="Pfam" id="PF08718"/>
    </source>
</evidence>
<dbReference type="InterPro" id="IPR014830">
    <property type="entry name" value="Glycolipid_transfer_prot_dom"/>
</dbReference>
<dbReference type="GO" id="GO:1902388">
    <property type="term" value="F:ceramide 1-phosphate transfer activity"/>
    <property type="evidence" value="ECO:0007669"/>
    <property type="project" value="TreeGrafter"/>
</dbReference>
<feature type="region of interest" description="Disordered" evidence="1">
    <location>
        <begin position="13"/>
        <end position="44"/>
    </location>
</feature>
<evidence type="ECO:0000256" key="1">
    <source>
        <dbReference type="SAM" id="MobiDB-lite"/>
    </source>
</evidence>
<comment type="caution">
    <text evidence="3">The sequence shown here is derived from an EMBL/GenBank/DDBJ whole genome shotgun (WGS) entry which is preliminary data.</text>
</comment>
<reference evidence="3" key="1">
    <citation type="submission" date="2021-02" db="EMBL/GenBank/DDBJ databases">
        <authorList>
            <person name="Nowell W R."/>
        </authorList>
    </citation>
    <scope>NUCLEOTIDE SEQUENCE</scope>
</reference>
<proteinExistence type="predicted"/>